<evidence type="ECO:0000313" key="1">
    <source>
        <dbReference type="EMBL" id="KAK3751032.1"/>
    </source>
</evidence>
<dbReference type="AlphaFoldDB" id="A0AAE0YM09"/>
<dbReference type="EMBL" id="JAWDGP010005840">
    <property type="protein sequence ID" value="KAK3751032.1"/>
    <property type="molecule type" value="Genomic_DNA"/>
</dbReference>
<gene>
    <name evidence="1" type="ORF">RRG08_044610</name>
</gene>
<keyword evidence="2" id="KW-1185">Reference proteome</keyword>
<organism evidence="1 2">
    <name type="scientific">Elysia crispata</name>
    <name type="common">lettuce slug</name>
    <dbReference type="NCBI Taxonomy" id="231223"/>
    <lineage>
        <taxon>Eukaryota</taxon>
        <taxon>Metazoa</taxon>
        <taxon>Spiralia</taxon>
        <taxon>Lophotrochozoa</taxon>
        <taxon>Mollusca</taxon>
        <taxon>Gastropoda</taxon>
        <taxon>Heterobranchia</taxon>
        <taxon>Euthyneura</taxon>
        <taxon>Panpulmonata</taxon>
        <taxon>Sacoglossa</taxon>
        <taxon>Placobranchoidea</taxon>
        <taxon>Plakobranchidae</taxon>
        <taxon>Elysia</taxon>
    </lineage>
</organism>
<proteinExistence type="predicted"/>
<accession>A0AAE0YM09</accession>
<dbReference type="Proteomes" id="UP001283361">
    <property type="component" value="Unassembled WGS sequence"/>
</dbReference>
<comment type="caution">
    <text evidence="1">The sequence shown here is derived from an EMBL/GenBank/DDBJ whole genome shotgun (WGS) entry which is preliminary data.</text>
</comment>
<sequence length="82" mass="9312">MLTSRPLGFYSQPPAGEGKEMLILIRHRPWPMTSWLKPSGFVVEISLLSILQHPAVHCLPFQACPSFKQEIRLVFDPEAPEL</sequence>
<name>A0AAE0YM09_9GAST</name>
<reference evidence="1" key="1">
    <citation type="journal article" date="2023" name="G3 (Bethesda)">
        <title>A reference genome for the long-term kleptoplast-retaining sea slug Elysia crispata morphotype clarki.</title>
        <authorList>
            <person name="Eastman K.E."/>
            <person name="Pendleton A.L."/>
            <person name="Shaikh M.A."/>
            <person name="Suttiyut T."/>
            <person name="Ogas R."/>
            <person name="Tomko P."/>
            <person name="Gavelis G."/>
            <person name="Widhalm J.R."/>
            <person name="Wisecaver J.H."/>
        </authorList>
    </citation>
    <scope>NUCLEOTIDE SEQUENCE</scope>
    <source>
        <strain evidence="1">ECLA1</strain>
    </source>
</reference>
<evidence type="ECO:0000313" key="2">
    <source>
        <dbReference type="Proteomes" id="UP001283361"/>
    </source>
</evidence>
<protein>
    <submittedName>
        <fullName evidence="1">Uncharacterized protein</fullName>
    </submittedName>
</protein>